<feature type="chain" id="PRO_5032695862" evidence="4">
    <location>
        <begin position="29"/>
        <end position="508"/>
    </location>
</feature>
<proteinExistence type="predicted"/>
<dbReference type="InterPro" id="IPR051024">
    <property type="entry name" value="GlcNAc_Chitin_IntDeg"/>
</dbReference>
<comment type="caution">
    <text evidence="8">The sequence shown here is derived from an EMBL/GenBank/DDBJ whole genome shotgun (WGS) entry which is preliminary data.</text>
</comment>
<keyword evidence="9" id="KW-1185">Reference proteome</keyword>
<evidence type="ECO:0000259" key="7">
    <source>
        <dbReference type="Pfam" id="PF21868"/>
    </source>
</evidence>
<dbReference type="InterPro" id="IPR004302">
    <property type="entry name" value="Cellulose/chitin-bd_N"/>
</dbReference>
<evidence type="ECO:0000256" key="2">
    <source>
        <dbReference type="ARBA" id="ARBA00022669"/>
    </source>
</evidence>
<dbReference type="EMBL" id="JACHHQ010000009">
    <property type="protein sequence ID" value="MBB5201925.1"/>
    <property type="molecule type" value="Genomic_DNA"/>
</dbReference>
<dbReference type="PANTHER" id="PTHR34823">
    <property type="entry name" value="GLCNAC-BINDING PROTEIN A"/>
    <property type="match status" value="1"/>
</dbReference>
<protein>
    <submittedName>
        <fullName evidence="8">Chitin-binding protein</fullName>
    </submittedName>
</protein>
<evidence type="ECO:0000313" key="9">
    <source>
        <dbReference type="Proteomes" id="UP000571084"/>
    </source>
</evidence>
<dbReference type="Proteomes" id="UP000571084">
    <property type="component" value="Unassembled WGS sequence"/>
</dbReference>
<evidence type="ECO:0000256" key="3">
    <source>
        <dbReference type="ARBA" id="ARBA00022729"/>
    </source>
</evidence>
<accession>A0A840RVN1</accession>
<keyword evidence="2" id="KW-0147">Chitin-binding</keyword>
<feature type="domain" description="N-acetylglucosamine binding protein A" evidence="6">
    <location>
        <begin position="228"/>
        <end position="324"/>
    </location>
</feature>
<dbReference type="RefSeq" id="WP_168054548.1">
    <property type="nucleotide sequence ID" value="NZ_JAAOZT010000005.1"/>
</dbReference>
<dbReference type="SUPFAM" id="SSF81296">
    <property type="entry name" value="E set domains"/>
    <property type="match status" value="1"/>
</dbReference>
<keyword evidence="3 4" id="KW-0732">Signal</keyword>
<sequence>MSTSASTNKFFKLSLGLTLVLGSVVAQQATAHGYVDSPKSRSLACYEGINSNCRAPYEPQGVEFGGGGGAFGVLPPGNEAFPVGGPKDGDIAAGGLTSKYGNLNTQTADRWTKTKVSTGKNTFRWHYTAAHQTAYWQFFITKKGWNPNMPLSRSSFESTPIGQEIHNGTNADSKLGGMKSTHTLNIPADRSGYNVILATWKTSDTSAAFYQVIDVDVQNGVIAVPSKWSKIGSIQPSQTDLKADSVVTARVMVGGAEDVSKQTVLTIQSDEDGKSSQWPHKLATKINAEDFGYKAGLLNKNDEVKPAYGLNNAYVQKDSKVSGLIIDIQRASPAFSMDITGLNSTYKIQDGKVTLHFNVNAIGDSSHVQNIVYNAQREEVARGEADVNDGTEHFSIDVNKAVAGNYDLVTVAKAKSGKVIQKTSSFKMMGEDISIPDDPIDVVPPVNDKYDFTYPNGIDSYTFGTRVLQPKDGSIYQCKPLPHGFWCKQGAYAPGGIYSSEAWTKVSN</sequence>
<reference evidence="8 9" key="1">
    <citation type="submission" date="2020-08" db="EMBL/GenBank/DDBJ databases">
        <title>Genomic Encyclopedia of Type Strains, Phase IV (KMG-IV): sequencing the most valuable type-strain genomes for metagenomic binning, comparative biology and taxonomic classification.</title>
        <authorList>
            <person name="Goeker M."/>
        </authorList>
    </citation>
    <scope>NUCLEOTIDE SEQUENCE [LARGE SCALE GENOMIC DNA]</scope>
    <source>
        <strain evidence="8 9">DSM 23240</strain>
    </source>
</reference>
<feature type="domain" description="GlcNAc-binding protein A third" evidence="7">
    <location>
        <begin position="335"/>
        <end position="427"/>
    </location>
</feature>
<dbReference type="Pfam" id="PF03067">
    <property type="entry name" value="LPMO_10"/>
    <property type="match status" value="1"/>
</dbReference>
<dbReference type="InterPro" id="IPR041029">
    <property type="entry name" value="GbpA_2"/>
</dbReference>
<evidence type="ECO:0000259" key="5">
    <source>
        <dbReference type="Pfam" id="PF03067"/>
    </source>
</evidence>
<feature type="signal peptide" evidence="4">
    <location>
        <begin position="1"/>
        <end position="28"/>
    </location>
</feature>
<dbReference type="GO" id="GO:0008061">
    <property type="term" value="F:chitin binding"/>
    <property type="evidence" value="ECO:0007669"/>
    <property type="project" value="UniProtKB-KW"/>
</dbReference>
<dbReference type="Gene3D" id="2.60.40.2550">
    <property type="match status" value="1"/>
</dbReference>
<dbReference type="AlphaFoldDB" id="A0A840RVN1"/>
<dbReference type="CDD" id="cd21177">
    <property type="entry name" value="LPMO_AA10"/>
    <property type="match status" value="1"/>
</dbReference>
<evidence type="ECO:0000256" key="1">
    <source>
        <dbReference type="ARBA" id="ARBA00022525"/>
    </source>
</evidence>
<dbReference type="Gene3D" id="3.30.70.2150">
    <property type="match status" value="1"/>
</dbReference>
<evidence type="ECO:0000313" key="8">
    <source>
        <dbReference type="EMBL" id="MBB5201925.1"/>
    </source>
</evidence>
<name>A0A840RVN1_9BURK</name>
<keyword evidence="1" id="KW-0964">Secreted</keyword>
<evidence type="ECO:0000259" key="6">
    <source>
        <dbReference type="Pfam" id="PF18416"/>
    </source>
</evidence>
<dbReference type="InterPro" id="IPR054063">
    <property type="entry name" value="GbpA_D3"/>
</dbReference>
<dbReference type="Pfam" id="PF18416">
    <property type="entry name" value="GbpA_2"/>
    <property type="match status" value="1"/>
</dbReference>
<feature type="domain" description="Chitin-binding type-4" evidence="5">
    <location>
        <begin position="32"/>
        <end position="215"/>
    </location>
</feature>
<dbReference type="Pfam" id="PF21868">
    <property type="entry name" value="GbpA_D3"/>
    <property type="match status" value="1"/>
</dbReference>
<evidence type="ECO:0000256" key="4">
    <source>
        <dbReference type="SAM" id="SignalP"/>
    </source>
</evidence>
<dbReference type="Gene3D" id="2.70.50.50">
    <property type="entry name" value="chitin-binding protein cbp21"/>
    <property type="match status" value="1"/>
</dbReference>
<dbReference type="PANTHER" id="PTHR34823:SF1">
    <property type="entry name" value="CHITIN-BINDING TYPE-4 DOMAIN-CONTAINING PROTEIN"/>
    <property type="match status" value="1"/>
</dbReference>
<organism evidence="8 9">
    <name type="scientific">Glaciimonas immobilis</name>
    <dbReference type="NCBI Taxonomy" id="728004"/>
    <lineage>
        <taxon>Bacteria</taxon>
        <taxon>Pseudomonadati</taxon>
        <taxon>Pseudomonadota</taxon>
        <taxon>Betaproteobacteria</taxon>
        <taxon>Burkholderiales</taxon>
        <taxon>Oxalobacteraceae</taxon>
        <taxon>Glaciimonas</taxon>
    </lineage>
</organism>
<gene>
    <name evidence="8" type="ORF">HNR39_003787</name>
</gene>
<dbReference type="InterPro" id="IPR014756">
    <property type="entry name" value="Ig_E-set"/>
</dbReference>